<feature type="compositionally biased region" description="Basic and acidic residues" evidence="1">
    <location>
        <begin position="87"/>
        <end position="96"/>
    </location>
</feature>
<reference evidence="2" key="2">
    <citation type="submission" date="2020-05" db="UniProtKB">
        <authorList>
            <consortium name="EnsemblMetazoa"/>
        </authorList>
    </citation>
    <scope>IDENTIFICATION</scope>
    <source>
        <strain evidence="2">IAEA</strain>
    </source>
</reference>
<reference evidence="3" key="1">
    <citation type="submission" date="2014-03" db="EMBL/GenBank/DDBJ databases">
        <authorList>
            <person name="Aksoy S."/>
            <person name="Warren W."/>
            <person name="Wilson R.K."/>
        </authorList>
    </citation>
    <scope>NUCLEOTIDE SEQUENCE [LARGE SCALE GENOMIC DNA]</scope>
    <source>
        <strain evidence="3">IAEA</strain>
    </source>
</reference>
<dbReference type="EnsemblMetazoa" id="GBRI006680-RA">
    <property type="protein sequence ID" value="GBRI006680-PA"/>
    <property type="gene ID" value="GBRI006680"/>
</dbReference>
<proteinExistence type="predicted"/>
<evidence type="ECO:0000313" key="2">
    <source>
        <dbReference type="EnsemblMetazoa" id="GBRI006680-PA"/>
    </source>
</evidence>
<dbReference type="AlphaFoldDB" id="A0A1A9W527"/>
<dbReference type="Proteomes" id="UP000091820">
    <property type="component" value="Unassembled WGS sequence"/>
</dbReference>
<organism evidence="2 3">
    <name type="scientific">Glossina brevipalpis</name>
    <dbReference type="NCBI Taxonomy" id="37001"/>
    <lineage>
        <taxon>Eukaryota</taxon>
        <taxon>Metazoa</taxon>
        <taxon>Ecdysozoa</taxon>
        <taxon>Arthropoda</taxon>
        <taxon>Hexapoda</taxon>
        <taxon>Insecta</taxon>
        <taxon>Pterygota</taxon>
        <taxon>Neoptera</taxon>
        <taxon>Endopterygota</taxon>
        <taxon>Diptera</taxon>
        <taxon>Brachycera</taxon>
        <taxon>Muscomorpha</taxon>
        <taxon>Hippoboscoidea</taxon>
        <taxon>Glossinidae</taxon>
        <taxon>Glossina</taxon>
    </lineage>
</organism>
<feature type="region of interest" description="Disordered" evidence="1">
    <location>
        <begin position="79"/>
        <end position="145"/>
    </location>
</feature>
<feature type="compositionally biased region" description="Basic residues" evidence="1">
    <location>
        <begin position="97"/>
        <end position="106"/>
    </location>
</feature>
<evidence type="ECO:0000256" key="1">
    <source>
        <dbReference type="SAM" id="MobiDB-lite"/>
    </source>
</evidence>
<name>A0A1A9W527_9MUSC</name>
<sequence length="145" mass="16625">MDNHGNEFIRFIVGLSPCALIFNKRDLNLKISWEHAQLCCGVFLCCCLEHEPSTISNMSRRQAKKKNSRINEILIHQHSKSKTATVTEKKSIEGKKQKQNKSKKDKLHQYNSTTLRAIPRKRRHTNEFGNLVDTRAQNGAHVTDG</sequence>
<evidence type="ECO:0000313" key="3">
    <source>
        <dbReference type="Proteomes" id="UP000091820"/>
    </source>
</evidence>
<protein>
    <submittedName>
        <fullName evidence="2">Uncharacterized protein</fullName>
    </submittedName>
</protein>
<accession>A0A1A9W527</accession>
<keyword evidence="3" id="KW-1185">Reference proteome</keyword>
<dbReference type="VEuPathDB" id="VectorBase:GBRI006680"/>